<gene>
    <name evidence="1" type="ORF">ZIOFF_069916</name>
</gene>
<protein>
    <submittedName>
        <fullName evidence="1">Uncharacterized protein</fullName>
    </submittedName>
</protein>
<evidence type="ECO:0000313" key="1">
    <source>
        <dbReference type="EMBL" id="KAG6472452.1"/>
    </source>
</evidence>
<dbReference type="Proteomes" id="UP000734854">
    <property type="component" value="Unassembled WGS sequence"/>
</dbReference>
<name>A0A8J5CCC1_ZINOF</name>
<reference evidence="1 2" key="1">
    <citation type="submission" date="2020-08" db="EMBL/GenBank/DDBJ databases">
        <title>Plant Genome Project.</title>
        <authorList>
            <person name="Zhang R.-G."/>
        </authorList>
    </citation>
    <scope>NUCLEOTIDE SEQUENCE [LARGE SCALE GENOMIC DNA]</scope>
    <source>
        <tissue evidence="1">Rhizome</tissue>
    </source>
</reference>
<sequence>MTNKIFRIWEEGVCLDKLELNYASSADFFEKLLTVEEFNCDSINLDHIPSLITPRDNSALLEMPTIEEVKQVIGDMRKDSATKPDEFSVEFYVAFWEIIKDDFYGVVLDFFQGGSFPKGMVATAIVLILKVENA</sequence>
<proteinExistence type="predicted"/>
<accession>A0A8J5CCC1</accession>
<keyword evidence="2" id="KW-1185">Reference proteome</keyword>
<dbReference type="EMBL" id="JACMSC010000020">
    <property type="protein sequence ID" value="KAG6472452.1"/>
    <property type="molecule type" value="Genomic_DNA"/>
</dbReference>
<organism evidence="1 2">
    <name type="scientific">Zingiber officinale</name>
    <name type="common">Ginger</name>
    <name type="synonym">Amomum zingiber</name>
    <dbReference type="NCBI Taxonomy" id="94328"/>
    <lineage>
        <taxon>Eukaryota</taxon>
        <taxon>Viridiplantae</taxon>
        <taxon>Streptophyta</taxon>
        <taxon>Embryophyta</taxon>
        <taxon>Tracheophyta</taxon>
        <taxon>Spermatophyta</taxon>
        <taxon>Magnoliopsida</taxon>
        <taxon>Liliopsida</taxon>
        <taxon>Zingiberales</taxon>
        <taxon>Zingiberaceae</taxon>
        <taxon>Zingiber</taxon>
    </lineage>
</organism>
<evidence type="ECO:0000313" key="2">
    <source>
        <dbReference type="Proteomes" id="UP000734854"/>
    </source>
</evidence>
<dbReference type="AlphaFoldDB" id="A0A8J5CCC1"/>
<comment type="caution">
    <text evidence="1">The sequence shown here is derived from an EMBL/GenBank/DDBJ whole genome shotgun (WGS) entry which is preliminary data.</text>
</comment>